<sequence>MSLEICITTNPVTREFIPCPAGHTLDEQSVPAVPLLAAGTPYITKSDNAAVNDSGALHFLEMLKQMPASDRRNIARLNKDFGTEVVDALAEFYQLQLKPALLSVNSFTQNTAIPYVKKEIPGFAGAAATAVESRLKDFAAYVRDYQHALEQYRAAYINKVKAAEKRALAKKVAVAQAEVNRHFQGEIKRIMATNDAKTGNRGTVWSNPERAMGLARGSKTDAAIKLQSYHNVKRVQQFQRVANIAGKALVVLDAGLRVNKVQDTYNQGGDWQKEFAREMTGLGLGVIAGSIVGGQLTTTLTLILIATPYGWVIAIGAGLIAGLISAKFVDEIGKDISDVLWHSSTAIGLN</sequence>
<dbReference type="RefSeq" id="WP_097112905.1">
    <property type="nucleotide sequence ID" value="NZ_OBEB01000010.1"/>
</dbReference>
<evidence type="ECO:0000256" key="1">
    <source>
        <dbReference type="SAM" id="Phobius"/>
    </source>
</evidence>
<protein>
    <recommendedName>
        <fullName evidence="4">Channel forming colicins domain-containing protein</fullName>
    </recommendedName>
</protein>
<keyword evidence="1" id="KW-0472">Membrane</keyword>
<keyword evidence="1" id="KW-0812">Transmembrane</keyword>
<dbReference type="EMBL" id="OBEB01000010">
    <property type="protein sequence ID" value="SNY60056.1"/>
    <property type="molecule type" value="Genomic_DNA"/>
</dbReference>
<reference evidence="3" key="1">
    <citation type="submission" date="2017-09" db="EMBL/GenBank/DDBJ databases">
        <authorList>
            <person name="Varghese N."/>
            <person name="Submissions S."/>
        </authorList>
    </citation>
    <scope>NUCLEOTIDE SEQUENCE [LARGE SCALE GENOMIC DNA]</scope>
    <source>
        <strain evidence="3">CGMCC 1.12461</strain>
    </source>
</reference>
<keyword evidence="1" id="KW-1133">Transmembrane helix</keyword>
<evidence type="ECO:0000313" key="2">
    <source>
        <dbReference type="EMBL" id="SNY60056.1"/>
    </source>
</evidence>
<dbReference type="InterPro" id="IPR038283">
    <property type="entry name" value="Channel_colicin_C_sf"/>
</dbReference>
<accession>A0A285JL40</accession>
<dbReference type="Proteomes" id="UP000219353">
    <property type="component" value="Unassembled WGS sequence"/>
</dbReference>
<proteinExistence type="predicted"/>
<name>A0A285JL40_9GAMM</name>
<evidence type="ECO:0008006" key="4">
    <source>
        <dbReference type="Google" id="ProtNLM"/>
    </source>
</evidence>
<organism evidence="2 3">
    <name type="scientific">Arsukibacterium tuosuense</name>
    <dbReference type="NCBI Taxonomy" id="1323745"/>
    <lineage>
        <taxon>Bacteria</taxon>
        <taxon>Pseudomonadati</taxon>
        <taxon>Pseudomonadota</taxon>
        <taxon>Gammaproteobacteria</taxon>
        <taxon>Chromatiales</taxon>
        <taxon>Chromatiaceae</taxon>
        <taxon>Arsukibacterium</taxon>
    </lineage>
</organism>
<feature type="transmembrane region" description="Helical" evidence="1">
    <location>
        <begin position="282"/>
        <end position="305"/>
    </location>
</feature>
<gene>
    <name evidence="2" type="ORF">SAMN06297280_0002</name>
</gene>
<keyword evidence="3" id="KW-1185">Reference proteome</keyword>
<evidence type="ECO:0000313" key="3">
    <source>
        <dbReference type="Proteomes" id="UP000219353"/>
    </source>
</evidence>
<dbReference type="OrthoDB" id="6398263at2"/>
<feature type="transmembrane region" description="Helical" evidence="1">
    <location>
        <begin position="311"/>
        <end position="329"/>
    </location>
</feature>
<dbReference type="Gene3D" id="1.10.490.30">
    <property type="entry name" value="Colicin"/>
    <property type="match status" value="1"/>
</dbReference>
<dbReference type="AlphaFoldDB" id="A0A285JL40"/>